<feature type="coiled-coil region" evidence="1">
    <location>
        <begin position="449"/>
        <end position="520"/>
    </location>
</feature>
<feature type="coiled-coil region" evidence="1">
    <location>
        <begin position="573"/>
        <end position="633"/>
    </location>
</feature>
<dbReference type="OrthoDB" id="9795626at2"/>
<dbReference type="GO" id="GO:0016887">
    <property type="term" value="F:ATP hydrolysis activity"/>
    <property type="evidence" value="ECO:0007669"/>
    <property type="project" value="InterPro"/>
</dbReference>
<dbReference type="RefSeq" id="WP_146832258.1">
    <property type="nucleotide sequence ID" value="NZ_CP042476.1"/>
</dbReference>
<feature type="coiled-coil region" evidence="1">
    <location>
        <begin position="754"/>
        <end position="845"/>
    </location>
</feature>
<dbReference type="Gene3D" id="3.40.50.300">
    <property type="entry name" value="P-loop containing nucleotide triphosphate hydrolases"/>
    <property type="match status" value="2"/>
</dbReference>
<dbReference type="EMBL" id="CP042476">
    <property type="protein sequence ID" value="QED37333.1"/>
    <property type="molecule type" value="Genomic_DNA"/>
</dbReference>
<feature type="coiled-coil region" evidence="1">
    <location>
        <begin position="348"/>
        <end position="423"/>
    </location>
</feature>
<protein>
    <submittedName>
        <fullName evidence="3">AAA family ATPase</fullName>
    </submittedName>
</protein>
<reference evidence="3 4" key="1">
    <citation type="submission" date="2019-08" db="EMBL/GenBank/DDBJ databases">
        <title>Antarcticibacterium arcticum sp. nov., a bacterium isolated from marine sediment of the Canadian Beaufort Sea.</title>
        <authorList>
            <person name="Lee Y.M."/>
            <person name="Baek K."/>
            <person name="Lee D.-H."/>
            <person name="Shin S.C."/>
            <person name="Jin Y.K."/>
            <person name="Park Y."/>
        </authorList>
    </citation>
    <scope>NUCLEOTIDE SEQUENCE [LARGE SCALE GENOMIC DNA]</scope>
    <source>
        <strain evidence="3 4">PAMC 28998</strain>
    </source>
</reference>
<dbReference type="KEGG" id="anp:FK178_06205"/>
<gene>
    <name evidence="3" type="ORF">FK178_06205</name>
</gene>
<evidence type="ECO:0000313" key="3">
    <source>
        <dbReference type="EMBL" id="QED37333.1"/>
    </source>
</evidence>
<dbReference type="InterPro" id="IPR027417">
    <property type="entry name" value="P-loop_NTPase"/>
</dbReference>
<keyword evidence="4" id="KW-1185">Reference proteome</keyword>
<feature type="coiled-coil region" evidence="1">
    <location>
        <begin position="248"/>
        <end position="275"/>
    </location>
</feature>
<evidence type="ECO:0000313" key="4">
    <source>
        <dbReference type="Proteomes" id="UP000321954"/>
    </source>
</evidence>
<dbReference type="Pfam" id="PF13476">
    <property type="entry name" value="AAA_23"/>
    <property type="match status" value="1"/>
</dbReference>
<accession>A0A5B8YL24</accession>
<sequence>MKILKIEFRNINSLKDTHSIDFTIPPFNTSSLFAITGPTGSGKSTILDVISLALFNHVPRLGKISKKDIIEKGAILTRNQQEAFARVTYECKSGIYTSEWNISTARTGSLRDYEMQISRKPTGELLPLKKSDVPGKNEQLIGLNYNQFIKSVLLAQGEFSQFLKAKKDERGELLEKITGTGIYRQLGKLAREKFQDVNLEIQKQQDAIALIKQGLLEETQLLDITNLLSEKEKTCEPLEKEILSLNKNLELKKTLEQQLKEIDRIAAERESAEVDLKEFLAGYGPVLEQHEKVRDVAEELRDWKRLSLSCADMDKDIDVKNEQVRENAARLKECLSEISGFTRMLVTQETIETELENFSAKVNGLQKKVDDKLVEYETLKNTYKLETRDLNCPLNEKDPVATARQLEILKTSASQKLNTLQANLTGLDLENIEGEKFRLKRYLVEARDAWKLSDNLERINNDLRRLQKDEASLQTAIKELPAEIRHSEDNVKIYEEKLKNIRLEQRNRELQASLEEHRTQLEDGKPCPLCGALHHPYAEDFPTQDDDLSKKLQLTENELSTWRQRFNSNSTTLNHHQKNLKEIIAQKEALENEIKDHSAEFREKYQDLGFEERANWKELCDQSQNQIDQLEEYEKVNKRMECVETALPVLNELLKISAQGRELRANLEEVYKGKDIHSETRGFHRKWTTLREAEKAMAGQLKELSNKVVQSREKLTLQEANLKNLITEKGFSSIPEAGEALLPDNEYYKLHASRAKLEKEIEKNLNSLTLLNSQVEKYKKDDVEHSAEVLSNLHFEKKQQLKMVQDECEELRRALKNYKEDQKRLQQIQEEIKDKEKENKRWKMLNELIGDATGKKFNDFAQDLTLSQLLVLANSRLKDLSDRYTIDKSAPNEDDGLVAIDEHMGGQRRSVKTLSGGETFILSLSMALALSDLASRNVEINSLFIDEGFGTLDPETLDQTLDTLEKLQAESSKTIGIISHVDSLKERIATQIQLKRHGQGYSTLEITA</sequence>
<dbReference type="AlphaFoldDB" id="A0A5B8YL24"/>
<name>A0A5B8YL24_9FLAO</name>
<keyword evidence="1" id="KW-0175">Coiled coil</keyword>
<dbReference type="InterPro" id="IPR038729">
    <property type="entry name" value="Rad50/SbcC_AAA"/>
</dbReference>
<feature type="domain" description="Rad50/SbcC-type AAA" evidence="2">
    <location>
        <begin position="5"/>
        <end position="262"/>
    </location>
</feature>
<evidence type="ECO:0000256" key="1">
    <source>
        <dbReference type="SAM" id="Coils"/>
    </source>
</evidence>
<dbReference type="SUPFAM" id="SSF52540">
    <property type="entry name" value="P-loop containing nucleoside triphosphate hydrolases"/>
    <property type="match status" value="1"/>
</dbReference>
<dbReference type="Pfam" id="PF13558">
    <property type="entry name" value="SbcC_Walker_B"/>
    <property type="match status" value="1"/>
</dbReference>
<evidence type="ECO:0000259" key="2">
    <source>
        <dbReference type="Pfam" id="PF13476"/>
    </source>
</evidence>
<organism evidence="3 4">
    <name type="scientific">Antarcticibacterium arcticum</name>
    <dbReference type="NCBI Taxonomy" id="2585771"/>
    <lineage>
        <taxon>Bacteria</taxon>
        <taxon>Pseudomonadati</taxon>
        <taxon>Bacteroidota</taxon>
        <taxon>Flavobacteriia</taxon>
        <taxon>Flavobacteriales</taxon>
        <taxon>Flavobacteriaceae</taxon>
        <taxon>Antarcticibacterium</taxon>
    </lineage>
</organism>
<dbReference type="PANTHER" id="PTHR32114">
    <property type="entry name" value="ABC TRANSPORTER ABCH.3"/>
    <property type="match status" value="1"/>
</dbReference>
<dbReference type="Proteomes" id="UP000321954">
    <property type="component" value="Chromosome"/>
</dbReference>
<dbReference type="PANTHER" id="PTHR32114:SF2">
    <property type="entry name" value="ABC TRANSPORTER ABCH.3"/>
    <property type="match status" value="1"/>
</dbReference>
<dbReference type="GO" id="GO:0006302">
    <property type="term" value="P:double-strand break repair"/>
    <property type="evidence" value="ECO:0007669"/>
    <property type="project" value="InterPro"/>
</dbReference>
<proteinExistence type="predicted"/>